<dbReference type="GO" id="GO:0032259">
    <property type="term" value="P:methylation"/>
    <property type="evidence" value="ECO:0007669"/>
    <property type="project" value="UniProtKB-KW"/>
</dbReference>
<dbReference type="Pfam" id="PF05175">
    <property type="entry name" value="MTS"/>
    <property type="match status" value="1"/>
</dbReference>
<dbReference type="GO" id="GO:0003676">
    <property type="term" value="F:nucleic acid binding"/>
    <property type="evidence" value="ECO:0007669"/>
    <property type="project" value="InterPro"/>
</dbReference>
<dbReference type="NCBIfam" id="TIGR00537">
    <property type="entry name" value="hemK_rel_arch"/>
    <property type="match status" value="1"/>
</dbReference>
<reference evidence="7 8" key="1">
    <citation type="journal article" date="2012" name="MBio">
        <title>Comparative genome analysis of three eukaryotic parasites with differing abilities to transform leukocytes reveals key mediators of Theileria-induced leukocyte transformation.</title>
        <authorList>
            <person name="Hayashida K."/>
            <person name="Hara Y."/>
            <person name="Abe T."/>
            <person name="Yamasaki C."/>
            <person name="Toyoda A."/>
            <person name="Kosuge T."/>
            <person name="Suzuki Y."/>
            <person name="Sato Y."/>
            <person name="Kawashima S."/>
            <person name="Katayama T."/>
            <person name="Wakaguri H."/>
            <person name="Inoue N."/>
            <person name="Homma K."/>
            <person name="Tada-Umezaki M."/>
            <person name="Yagi Y."/>
            <person name="Fujii Y."/>
            <person name="Habara T."/>
            <person name="Kanehisa M."/>
            <person name="Watanabe H."/>
            <person name="Ito K."/>
            <person name="Gojobori T."/>
            <person name="Sugawara H."/>
            <person name="Imanishi T."/>
            <person name="Weir W."/>
            <person name="Gardner M."/>
            <person name="Pain A."/>
            <person name="Shiels B."/>
            <person name="Hattori M."/>
            <person name="Nene V."/>
            <person name="Sugimoto C."/>
        </authorList>
    </citation>
    <scope>NUCLEOTIDE SEQUENCE [LARGE SCALE GENOMIC DNA]</scope>
    <source>
        <strain evidence="7 8">Shintoku</strain>
    </source>
</reference>
<dbReference type="Gene3D" id="3.40.50.150">
    <property type="entry name" value="Vaccinia Virus protein VP39"/>
    <property type="match status" value="1"/>
</dbReference>
<dbReference type="KEGG" id="tot:TOT_040000360"/>
<dbReference type="Proteomes" id="UP000003786">
    <property type="component" value="Chromosome 4"/>
</dbReference>
<feature type="transmembrane region" description="Helical" evidence="5">
    <location>
        <begin position="12"/>
        <end position="30"/>
    </location>
</feature>
<dbReference type="AlphaFoldDB" id="J4C4D2"/>
<dbReference type="GO" id="GO:0008276">
    <property type="term" value="F:protein methyltransferase activity"/>
    <property type="evidence" value="ECO:0007669"/>
    <property type="project" value="TreeGrafter"/>
</dbReference>
<organism evidence="7 8">
    <name type="scientific">Theileria orientalis strain Shintoku</name>
    <dbReference type="NCBI Taxonomy" id="869250"/>
    <lineage>
        <taxon>Eukaryota</taxon>
        <taxon>Sar</taxon>
        <taxon>Alveolata</taxon>
        <taxon>Apicomplexa</taxon>
        <taxon>Aconoidasida</taxon>
        <taxon>Piroplasmida</taxon>
        <taxon>Theileriidae</taxon>
        <taxon>Theileria</taxon>
    </lineage>
</organism>
<dbReference type="PANTHER" id="PTHR45875:SF1">
    <property type="entry name" value="METHYLTRANSFERASE N6AMT1"/>
    <property type="match status" value="1"/>
</dbReference>
<dbReference type="InterPro" id="IPR007848">
    <property type="entry name" value="Small_mtfrase_dom"/>
</dbReference>
<dbReference type="PROSITE" id="PS00092">
    <property type="entry name" value="N6_MTASE"/>
    <property type="match status" value="1"/>
</dbReference>
<dbReference type="OMA" id="SHENDTH"/>
<keyword evidence="5" id="KW-0472">Membrane</keyword>
<name>J4C4D2_THEOR</name>
<dbReference type="InterPro" id="IPR004557">
    <property type="entry name" value="PrmC-related"/>
</dbReference>
<keyword evidence="2" id="KW-0489">Methyltransferase</keyword>
<keyword evidence="3" id="KW-0808">Transferase</keyword>
<accession>J4C4D2</accession>
<dbReference type="GO" id="GO:0035657">
    <property type="term" value="C:eRF1 methyltransferase complex"/>
    <property type="evidence" value="ECO:0007669"/>
    <property type="project" value="TreeGrafter"/>
</dbReference>
<protein>
    <recommendedName>
        <fullName evidence="6">Methyltransferase small domain-containing protein</fullName>
    </recommendedName>
</protein>
<evidence type="ECO:0000256" key="3">
    <source>
        <dbReference type="ARBA" id="ARBA00022679"/>
    </source>
</evidence>
<evidence type="ECO:0000256" key="2">
    <source>
        <dbReference type="ARBA" id="ARBA00022603"/>
    </source>
</evidence>
<evidence type="ECO:0000256" key="4">
    <source>
        <dbReference type="ARBA" id="ARBA00022691"/>
    </source>
</evidence>
<dbReference type="SUPFAM" id="SSF53335">
    <property type="entry name" value="S-adenosyl-L-methionine-dependent methyltransferases"/>
    <property type="match status" value="1"/>
</dbReference>
<dbReference type="InterPro" id="IPR052190">
    <property type="entry name" value="Euk-Arch_PrmC-MTase"/>
</dbReference>
<dbReference type="VEuPathDB" id="PiroplasmaDB:TOT_040000360"/>
<dbReference type="EMBL" id="AP011949">
    <property type="protein sequence ID" value="BAM41981.1"/>
    <property type="molecule type" value="Genomic_DNA"/>
</dbReference>
<dbReference type="eggNOG" id="KOG3191">
    <property type="taxonomic scope" value="Eukaryota"/>
</dbReference>
<dbReference type="InterPro" id="IPR029063">
    <property type="entry name" value="SAM-dependent_MTases_sf"/>
</dbReference>
<keyword evidence="4" id="KW-0949">S-adenosyl-L-methionine</keyword>
<keyword evidence="5" id="KW-1133">Transmembrane helix</keyword>
<dbReference type="RefSeq" id="XP_009692282.1">
    <property type="nucleotide sequence ID" value="XM_009693987.1"/>
</dbReference>
<keyword evidence="5" id="KW-0812">Transmembrane</keyword>
<evidence type="ECO:0000259" key="6">
    <source>
        <dbReference type="Pfam" id="PF05175"/>
    </source>
</evidence>
<feature type="domain" description="Methyltransferase small" evidence="6">
    <location>
        <begin position="112"/>
        <end position="210"/>
    </location>
</feature>
<proteinExistence type="inferred from homology"/>
<comment type="similarity">
    <text evidence="1">Belongs to the eukaryotic/archaeal PrmC-related family.</text>
</comment>
<dbReference type="InterPro" id="IPR002052">
    <property type="entry name" value="DNA_methylase_N6_adenine_CS"/>
</dbReference>
<evidence type="ECO:0000313" key="7">
    <source>
        <dbReference type="EMBL" id="BAM41981.1"/>
    </source>
</evidence>
<dbReference type="OrthoDB" id="406152at2759"/>
<sequence>MIKSLKVSKSKYLGPLCVGIIAFPFLYEYTKEFYWTQRLKKLNMDEIISDRFTWLHHCMIVTIKQHKMVLESLDYSHLYTDYYKDKVYLPSEDTFFFVDILHNEFKNIFEKNPRLILELGSGSGYITTYLLKMFKSHENDTHSETNVSMPFCVCVDINKYAAESTNNMLKSNGVKSYCDSICMDMFSNINKVKFDMIIFNPPYVPGTAEDGNDVLDMAWNGGKDGSETIIRFIKTIDNYLDKEGCAYLLLEERNKVDEIVKNIRRTNHGIEAGSLIVINSTGSRT</sequence>
<dbReference type="PANTHER" id="PTHR45875">
    <property type="entry name" value="METHYLTRANSFERASE N6AMT1"/>
    <property type="match status" value="1"/>
</dbReference>
<evidence type="ECO:0000256" key="5">
    <source>
        <dbReference type="SAM" id="Phobius"/>
    </source>
</evidence>
<dbReference type="GeneID" id="20716426"/>
<gene>
    <name evidence="7" type="ORF">TOT_040000360</name>
</gene>
<keyword evidence="8" id="KW-1185">Reference proteome</keyword>
<evidence type="ECO:0000256" key="1">
    <source>
        <dbReference type="ARBA" id="ARBA00006149"/>
    </source>
</evidence>
<dbReference type="CDD" id="cd02440">
    <property type="entry name" value="AdoMet_MTases"/>
    <property type="match status" value="1"/>
</dbReference>
<dbReference type="GO" id="GO:0008757">
    <property type="term" value="F:S-adenosylmethionine-dependent methyltransferase activity"/>
    <property type="evidence" value="ECO:0007669"/>
    <property type="project" value="TreeGrafter"/>
</dbReference>
<evidence type="ECO:0000313" key="8">
    <source>
        <dbReference type="Proteomes" id="UP000003786"/>
    </source>
</evidence>
<dbReference type="STRING" id="869250.J4C4D2"/>